<evidence type="ECO:0000259" key="5">
    <source>
        <dbReference type="PROSITE" id="PS50135"/>
    </source>
</evidence>
<protein>
    <recommendedName>
        <fullName evidence="5">ZZ-type domain-containing protein</fullName>
    </recommendedName>
</protein>
<feature type="domain" description="ZZ-type" evidence="5">
    <location>
        <begin position="161"/>
        <end position="214"/>
    </location>
</feature>
<keyword evidence="1" id="KW-0479">Metal-binding</keyword>
<reference evidence="6 7" key="1">
    <citation type="journal article" date="2018" name="IMA Fungus">
        <title>IMA Genome-F 9: Draft genome sequence of Annulohypoxylon stygium, Aspergillus mulundensis, Berkeleyomyces basicola (syn. Thielaviopsis basicola), Ceratocystis smalleyi, two Cercospora beticola strains, Coleophoma cylindrospora, Fusarium fracticaudum, Phialophora cf. hyalina, and Morchella septimelata.</title>
        <authorList>
            <person name="Wingfield B.D."/>
            <person name="Bills G.F."/>
            <person name="Dong Y."/>
            <person name="Huang W."/>
            <person name="Nel W.J."/>
            <person name="Swalarsk-Parry B.S."/>
            <person name="Vaghefi N."/>
            <person name="Wilken P.M."/>
            <person name="An Z."/>
            <person name="de Beer Z.W."/>
            <person name="De Vos L."/>
            <person name="Chen L."/>
            <person name="Duong T.A."/>
            <person name="Gao Y."/>
            <person name="Hammerbacher A."/>
            <person name="Kikkert J.R."/>
            <person name="Li Y."/>
            <person name="Li H."/>
            <person name="Li K."/>
            <person name="Li Q."/>
            <person name="Liu X."/>
            <person name="Ma X."/>
            <person name="Naidoo K."/>
            <person name="Pethybridge S.J."/>
            <person name="Sun J."/>
            <person name="Steenkamp E.T."/>
            <person name="van der Nest M.A."/>
            <person name="van Wyk S."/>
            <person name="Wingfield M.J."/>
            <person name="Xiong C."/>
            <person name="Yue Q."/>
            <person name="Zhang X."/>
        </authorList>
    </citation>
    <scope>NUCLEOTIDE SEQUENCE [LARGE SCALE GENOMIC DNA]</scope>
    <source>
        <strain evidence="6 7">BP5796</strain>
    </source>
</reference>
<comment type="caution">
    <text evidence="6">The sequence shown here is derived from an EMBL/GenBank/DDBJ whole genome shotgun (WGS) entry which is preliminary data.</text>
</comment>
<dbReference type="Proteomes" id="UP000256328">
    <property type="component" value="Unassembled WGS sequence"/>
</dbReference>
<evidence type="ECO:0000313" key="6">
    <source>
        <dbReference type="EMBL" id="RDW56868.1"/>
    </source>
</evidence>
<organism evidence="6 7">
    <name type="scientific">Coleophoma crateriformis</name>
    <dbReference type="NCBI Taxonomy" id="565419"/>
    <lineage>
        <taxon>Eukaryota</taxon>
        <taxon>Fungi</taxon>
        <taxon>Dikarya</taxon>
        <taxon>Ascomycota</taxon>
        <taxon>Pezizomycotina</taxon>
        <taxon>Leotiomycetes</taxon>
        <taxon>Helotiales</taxon>
        <taxon>Dermateaceae</taxon>
        <taxon>Coleophoma</taxon>
    </lineage>
</organism>
<proteinExistence type="predicted"/>
<dbReference type="EMBL" id="PDLN01000024">
    <property type="protein sequence ID" value="RDW56868.1"/>
    <property type="molecule type" value="Genomic_DNA"/>
</dbReference>
<dbReference type="InterPro" id="IPR043145">
    <property type="entry name" value="Znf_ZZ_sf"/>
</dbReference>
<evidence type="ECO:0000313" key="7">
    <source>
        <dbReference type="Proteomes" id="UP000256328"/>
    </source>
</evidence>
<sequence>MQPVNLVLAAGPQSPLCLLCKSIFSELYTGWGPRGGYAKEDHFMLPEGQYSIAADSLEPDMLVIESSAKSGCPFCDLVWRTFSARASDLQFFAENQVSAVEIARYFPHVTLQLIRASISAKFEITYYVHCHNVDISGNDNVWDTISIHLYDTVNYGDNVAQGQYHCDSCDKRIRGLHHKCLQCVNYDYCPNCFENPPSDHPNNHQFTTMLPNYEDVKNQFRSLPPELCEPSTASVSTWNQCKFWIQECLSTHSKCNKPFAPNSLLPTRLIDVVHDPPHLCLGSTLPANSKYVTLSHCWGTVQITRLTDELLNQFLEELPISELPQTFRDAIDVVKRMASDFGVRYLWIDSLCIIQAQATLEDWLLEAPRMADVYGNAFCNIAATAAKDGRTGLFSERQTTSILPLYVRFNNFNGVGEDEFVDTLCINPHRLKSNVDEAPLNRRAWVFQEKLLSARVLQFGRDEVFWACQCSTASESFPQGERMLELKWRPETTKSNHVRGLEELGGDQDADSGLFQVWSILVEDYCKRQLSFPQDKLVAFSGIAQRLQPYFKSSKYLAGIWDHQLAKQLLWSIESPISKRVQAPDSQYLAPSSSWASVEGSVKTEWTQWLFALPCMTLLEADTTIVPGHDMYGQVSAGFLRIKCKIFPGRVSTSKQHVINISTNVEVEFNSDFLYDLKDNDDDVNDEAHEVYCMPVVFKEESRTVTETCSGLVLCPTGKKKGQFRRVGTFSRDVLKQLRPKTKTPLPRQSKIGVFGTGSRNTASVSSHMSRRRNCGRFQDVDAYDQWYNSTEPLLANEFCNSVDECEEFLGNGEYIISII</sequence>
<name>A0A3D8Q5E2_9HELO</name>
<dbReference type="SMART" id="SM00291">
    <property type="entry name" value="ZnF_ZZ"/>
    <property type="match status" value="1"/>
</dbReference>
<keyword evidence="3" id="KW-0862">Zinc</keyword>
<keyword evidence="2 4" id="KW-0863">Zinc-finger</keyword>
<dbReference type="PANTHER" id="PTHR33112">
    <property type="entry name" value="DOMAIN PROTEIN, PUTATIVE-RELATED"/>
    <property type="match status" value="1"/>
</dbReference>
<dbReference type="PANTHER" id="PTHR33112:SF10">
    <property type="entry name" value="TOL"/>
    <property type="match status" value="1"/>
</dbReference>
<accession>A0A3D8Q5E2</accession>
<dbReference type="OrthoDB" id="5362512at2759"/>
<evidence type="ECO:0000256" key="3">
    <source>
        <dbReference type="ARBA" id="ARBA00022833"/>
    </source>
</evidence>
<keyword evidence="7" id="KW-1185">Reference proteome</keyword>
<evidence type="ECO:0000256" key="1">
    <source>
        <dbReference type="ARBA" id="ARBA00022723"/>
    </source>
</evidence>
<dbReference type="SUPFAM" id="SSF57850">
    <property type="entry name" value="RING/U-box"/>
    <property type="match status" value="1"/>
</dbReference>
<evidence type="ECO:0000256" key="4">
    <source>
        <dbReference type="PROSITE-ProRule" id="PRU00228"/>
    </source>
</evidence>
<dbReference type="PROSITE" id="PS50135">
    <property type="entry name" value="ZF_ZZ_2"/>
    <property type="match status" value="1"/>
</dbReference>
<dbReference type="AlphaFoldDB" id="A0A3D8Q5E2"/>
<dbReference type="Pfam" id="PF06985">
    <property type="entry name" value="HET"/>
    <property type="match status" value="1"/>
</dbReference>
<dbReference type="Pfam" id="PF00569">
    <property type="entry name" value="ZZ"/>
    <property type="match status" value="1"/>
</dbReference>
<dbReference type="GO" id="GO:0008270">
    <property type="term" value="F:zinc ion binding"/>
    <property type="evidence" value="ECO:0007669"/>
    <property type="project" value="UniProtKB-KW"/>
</dbReference>
<dbReference type="Gene3D" id="3.30.60.90">
    <property type="match status" value="1"/>
</dbReference>
<dbReference type="InterPro" id="IPR000433">
    <property type="entry name" value="Znf_ZZ"/>
</dbReference>
<gene>
    <name evidence="6" type="ORF">BP5796_12935</name>
</gene>
<evidence type="ECO:0000256" key="2">
    <source>
        <dbReference type="ARBA" id="ARBA00022771"/>
    </source>
</evidence>
<dbReference type="InterPro" id="IPR010730">
    <property type="entry name" value="HET"/>
</dbReference>